<evidence type="ECO:0000256" key="2">
    <source>
        <dbReference type="SAM" id="Phobius"/>
    </source>
</evidence>
<feature type="transmembrane region" description="Helical" evidence="2">
    <location>
        <begin position="136"/>
        <end position="157"/>
    </location>
</feature>
<keyword evidence="2" id="KW-0472">Membrane</keyword>
<dbReference type="AlphaFoldDB" id="A0A8H5G1Q1"/>
<feature type="compositionally biased region" description="Low complexity" evidence="1">
    <location>
        <begin position="98"/>
        <end position="117"/>
    </location>
</feature>
<accession>A0A8H5G1Q1</accession>
<dbReference type="Proteomes" id="UP000559027">
    <property type="component" value="Unassembled WGS sequence"/>
</dbReference>
<comment type="caution">
    <text evidence="4">The sequence shown here is derived from an EMBL/GenBank/DDBJ whole genome shotgun (WGS) entry which is preliminary data.</text>
</comment>
<protein>
    <submittedName>
        <fullName evidence="4">Uncharacterized protein</fullName>
    </submittedName>
</protein>
<feature type="compositionally biased region" description="Polar residues" evidence="1">
    <location>
        <begin position="118"/>
        <end position="130"/>
    </location>
</feature>
<feature type="compositionally biased region" description="Polar residues" evidence="1">
    <location>
        <begin position="388"/>
        <end position="398"/>
    </location>
</feature>
<keyword evidence="5" id="KW-1185">Reference proteome</keyword>
<feature type="region of interest" description="Disordered" evidence="1">
    <location>
        <begin position="437"/>
        <end position="470"/>
    </location>
</feature>
<feature type="region of interest" description="Disordered" evidence="1">
    <location>
        <begin position="96"/>
        <end position="130"/>
    </location>
</feature>
<gene>
    <name evidence="4" type="ORF">D9756_006685</name>
</gene>
<keyword evidence="2" id="KW-0812">Transmembrane</keyword>
<keyword evidence="3" id="KW-0732">Signal</keyword>
<sequence>MRRATILFAVAATITASPTLPLDDPQDTKRHFHRRNGLPPISQVMMALEMQSIASKSLSTSTVATSSTSHIFPSLMSAYLPAATLPYSGPGILILPESSSSSQGTTPTPTSNATATSMQANSSQDPSHMSPTMRHLAVFGGAFAIIIFLVACCFFVMDPRIWKSCAASRKDKLRLARAQRFGQRPLPSWMRITPSPASPDNSFEKKGLPMLSPYPYSLSDGLKSKFSMTTASDYSYCDDSFDTSASSPQMPTLPYNGHGRPPALSPPLPTYAASTDRVGRPATLPVRPPRPPTTDSPAMIESIYYADVDDPGFYQHPNPIVLGSASPIINNPPSTSSINPQAQAHLNLPPSHQFFSSTALGMDALQRHNRSRSVPTLDTLSTSIRRLSGASSVTQETVESVGPESECSQQTLRPHRSRASTSAVSWVRYSEFQQQHHLRLQQQQSKSSERPASGQLASFTKDRDDIGTAH</sequence>
<name>A0A8H5G1Q1_9AGAR</name>
<feature type="signal peptide" evidence="3">
    <location>
        <begin position="1"/>
        <end position="16"/>
    </location>
</feature>
<evidence type="ECO:0000256" key="3">
    <source>
        <dbReference type="SAM" id="SignalP"/>
    </source>
</evidence>
<feature type="compositionally biased region" description="Basic and acidic residues" evidence="1">
    <location>
        <begin position="460"/>
        <end position="470"/>
    </location>
</feature>
<evidence type="ECO:0000313" key="5">
    <source>
        <dbReference type="Proteomes" id="UP000559027"/>
    </source>
</evidence>
<dbReference type="EMBL" id="JAACJO010000006">
    <property type="protein sequence ID" value="KAF5356742.1"/>
    <property type="molecule type" value="Genomic_DNA"/>
</dbReference>
<evidence type="ECO:0000313" key="4">
    <source>
        <dbReference type="EMBL" id="KAF5356742.1"/>
    </source>
</evidence>
<keyword evidence="2" id="KW-1133">Transmembrane helix</keyword>
<dbReference type="OrthoDB" id="10416932at2759"/>
<feature type="region of interest" description="Disordered" evidence="1">
    <location>
        <begin position="388"/>
        <end position="419"/>
    </location>
</feature>
<reference evidence="4 5" key="1">
    <citation type="journal article" date="2020" name="ISME J.">
        <title>Uncovering the hidden diversity of litter-decomposition mechanisms in mushroom-forming fungi.</title>
        <authorList>
            <person name="Floudas D."/>
            <person name="Bentzer J."/>
            <person name="Ahren D."/>
            <person name="Johansson T."/>
            <person name="Persson P."/>
            <person name="Tunlid A."/>
        </authorList>
    </citation>
    <scope>NUCLEOTIDE SEQUENCE [LARGE SCALE GENOMIC DNA]</scope>
    <source>
        <strain evidence="4 5">CBS 146.42</strain>
    </source>
</reference>
<proteinExistence type="predicted"/>
<organism evidence="4 5">
    <name type="scientific">Leucocoprinus leucothites</name>
    <dbReference type="NCBI Taxonomy" id="201217"/>
    <lineage>
        <taxon>Eukaryota</taxon>
        <taxon>Fungi</taxon>
        <taxon>Dikarya</taxon>
        <taxon>Basidiomycota</taxon>
        <taxon>Agaricomycotina</taxon>
        <taxon>Agaricomycetes</taxon>
        <taxon>Agaricomycetidae</taxon>
        <taxon>Agaricales</taxon>
        <taxon>Agaricineae</taxon>
        <taxon>Agaricaceae</taxon>
        <taxon>Leucocoprinus</taxon>
    </lineage>
</organism>
<evidence type="ECO:0000256" key="1">
    <source>
        <dbReference type="SAM" id="MobiDB-lite"/>
    </source>
</evidence>
<feature type="chain" id="PRO_5034889915" evidence="3">
    <location>
        <begin position="17"/>
        <end position="470"/>
    </location>
</feature>